<dbReference type="Gene3D" id="3.10.180.10">
    <property type="entry name" value="2,3-Dihydroxybiphenyl 1,2-Dioxygenase, domain 1"/>
    <property type="match status" value="1"/>
</dbReference>
<feature type="domain" description="VOC" evidence="1">
    <location>
        <begin position="2"/>
        <end position="127"/>
    </location>
</feature>
<reference evidence="2" key="2">
    <citation type="journal article" date="2021" name="PeerJ">
        <title>Extensive microbial diversity within the chicken gut microbiome revealed by metagenomics and culture.</title>
        <authorList>
            <person name="Gilroy R."/>
            <person name="Ravi A."/>
            <person name="Getino M."/>
            <person name="Pursley I."/>
            <person name="Horton D.L."/>
            <person name="Alikhan N.F."/>
            <person name="Baker D."/>
            <person name="Gharbi K."/>
            <person name="Hall N."/>
            <person name="Watson M."/>
            <person name="Adriaenssens E.M."/>
            <person name="Foster-Nyarko E."/>
            <person name="Jarju S."/>
            <person name="Secka A."/>
            <person name="Antonio M."/>
            <person name="Oren A."/>
            <person name="Chaudhuri R.R."/>
            <person name="La Ragione R."/>
            <person name="Hildebrand F."/>
            <person name="Pallen M.J."/>
        </authorList>
    </citation>
    <scope>NUCLEOTIDE SEQUENCE</scope>
    <source>
        <strain evidence="2">ChiHcec3-11533</strain>
    </source>
</reference>
<evidence type="ECO:0000259" key="1">
    <source>
        <dbReference type="PROSITE" id="PS51819"/>
    </source>
</evidence>
<dbReference type="InterPro" id="IPR051332">
    <property type="entry name" value="Fosfomycin_Res_Enzymes"/>
</dbReference>
<dbReference type="PANTHER" id="PTHR36113">
    <property type="entry name" value="LYASE, PUTATIVE-RELATED-RELATED"/>
    <property type="match status" value="1"/>
</dbReference>
<dbReference type="AlphaFoldDB" id="A0A9D1ICE8"/>
<dbReference type="InterPro" id="IPR029068">
    <property type="entry name" value="Glyas_Bleomycin-R_OHBP_Dase"/>
</dbReference>
<accession>A0A9D1ICE8</accession>
<name>A0A9D1ICE8_9FIRM</name>
<dbReference type="Pfam" id="PF00903">
    <property type="entry name" value="Glyoxalase"/>
    <property type="match status" value="1"/>
</dbReference>
<dbReference type="PROSITE" id="PS51819">
    <property type="entry name" value="VOC"/>
    <property type="match status" value="1"/>
</dbReference>
<reference evidence="2" key="1">
    <citation type="submission" date="2020-10" db="EMBL/GenBank/DDBJ databases">
        <authorList>
            <person name="Gilroy R."/>
        </authorList>
    </citation>
    <scope>NUCLEOTIDE SEQUENCE</scope>
    <source>
        <strain evidence="2">ChiHcec3-11533</strain>
    </source>
</reference>
<organism evidence="2 3">
    <name type="scientific">Candidatus Pullichristensenella excrementigallinarum</name>
    <dbReference type="NCBI Taxonomy" id="2840907"/>
    <lineage>
        <taxon>Bacteria</taxon>
        <taxon>Bacillati</taxon>
        <taxon>Bacillota</taxon>
        <taxon>Clostridia</taxon>
        <taxon>Candidatus Pullichristensenella</taxon>
    </lineage>
</organism>
<dbReference type="EMBL" id="DVMU01000077">
    <property type="protein sequence ID" value="HIU33592.1"/>
    <property type="molecule type" value="Genomic_DNA"/>
</dbReference>
<dbReference type="Proteomes" id="UP000824072">
    <property type="component" value="Unassembled WGS sequence"/>
</dbReference>
<dbReference type="InterPro" id="IPR037523">
    <property type="entry name" value="VOC_core"/>
</dbReference>
<proteinExistence type="predicted"/>
<protein>
    <submittedName>
        <fullName evidence="2">VOC family protein</fullName>
    </submittedName>
</protein>
<evidence type="ECO:0000313" key="2">
    <source>
        <dbReference type="EMBL" id="HIU33592.1"/>
    </source>
</evidence>
<gene>
    <name evidence="2" type="ORF">IAB02_03430</name>
</gene>
<dbReference type="InterPro" id="IPR004360">
    <property type="entry name" value="Glyas_Fos-R_dOase_dom"/>
</dbReference>
<evidence type="ECO:0000313" key="3">
    <source>
        <dbReference type="Proteomes" id="UP000824072"/>
    </source>
</evidence>
<sequence>MRMEHVALYVRDLERAKDFFIRYFGATADPCYHNPRTNFRSYFLRFADGARLEIMHKPLPEEAPALQERMGYAHIAFSVGSARAVDALTETLRADGYAVLSGPRTTGDGYYESCIADLEGNRIEITV</sequence>
<dbReference type="SUPFAM" id="SSF54593">
    <property type="entry name" value="Glyoxalase/Bleomycin resistance protein/Dihydroxybiphenyl dioxygenase"/>
    <property type="match status" value="1"/>
</dbReference>
<dbReference type="PANTHER" id="PTHR36113:SF1">
    <property type="entry name" value="GLYOXALASE_BLEOMYCIN RESISTANCE PROTEIN_DIOXYGENASE"/>
    <property type="match status" value="1"/>
</dbReference>
<comment type="caution">
    <text evidence="2">The sequence shown here is derived from an EMBL/GenBank/DDBJ whole genome shotgun (WGS) entry which is preliminary data.</text>
</comment>